<keyword evidence="2" id="KW-1185">Reference proteome</keyword>
<dbReference type="Gene3D" id="3.40.50.300">
    <property type="entry name" value="P-loop containing nucleotide triphosphate hydrolases"/>
    <property type="match status" value="1"/>
</dbReference>
<protein>
    <recommendedName>
        <fullName evidence="3">Flagellar associated protein</fullName>
    </recommendedName>
</protein>
<dbReference type="AlphaFoldDB" id="A0A250WTF5"/>
<dbReference type="OrthoDB" id="58550at2759"/>
<evidence type="ECO:0008006" key="3">
    <source>
        <dbReference type="Google" id="ProtNLM"/>
    </source>
</evidence>
<evidence type="ECO:0000313" key="2">
    <source>
        <dbReference type="Proteomes" id="UP000232323"/>
    </source>
</evidence>
<comment type="caution">
    <text evidence="1">The sequence shown here is derived from an EMBL/GenBank/DDBJ whole genome shotgun (WGS) entry which is preliminary data.</text>
</comment>
<dbReference type="EMBL" id="BEGY01000006">
    <property type="protein sequence ID" value="GAX74114.1"/>
    <property type="molecule type" value="Genomic_DNA"/>
</dbReference>
<sequence>MGLDESRKPLGKPVTTPLTVQKFATTSNNIAGTSTNLGQSLKEIEADLKKDVEGRKEFEDYLAKLEKQKAELRKRIEANKTWIENFEKNDTSGNFEMQYKELVEKIHNVYDNAKEFHSKGIDMLIKDFDYHLAYKRWSDSFSGVPFKPK</sequence>
<accession>A0A250WTF5</accession>
<dbReference type="Proteomes" id="UP000232323">
    <property type="component" value="Unassembled WGS sequence"/>
</dbReference>
<dbReference type="InterPro" id="IPR027417">
    <property type="entry name" value="P-loop_NTPase"/>
</dbReference>
<organism evidence="1 2">
    <name type="scientific">Chlamydomonas eustigma</name>
    <dbReference type="NCBI Taxonomy" id="1157962"/>
    <lineage>
        <taxon>Eukaryota</taxon>
        <taxon>Viridiplantae</taxon>
        <taxon>Chlorophyta</taxon>
        <taxon>core chlorophytes</taxon>
        <taxon>Chlorophyceae</taxon>
        <taxon>CS clade</taxon>
        <taxon>Chlamydomonadales</taxon>
        <taxon>Chlamydomonadaceae</taxon>
        <taxon>Chlamydomonas</taxon>
    </lineage>
</organism>
<name>A0A250WTF5_9CHLO</name>
<reference evidence="1 2" key="1">
    <citation type="submission" date="2017-08" db="EMBL/GenBank/DDBJ databases">
        <title>Acidophilic green algal genome provides insights into adaptation to an acidic environment.</title>
        <authorList>
            <person name="Hirooka S."/>
            <person name="Hirose Y."/>
            <person name="Kanesaki Y."/>
            <person name="Higuchi S."/>
            <person name="Fujiwara T."/>
            <person name="Onuma R."/>
            <person name="Era A."/>
            <person name="Ohbayashi R."/>
            <person name="Uzuka A."/>
            <person name="Nozaki H."/>
            <person name="Yoshikawa H."/>
            <person name="Miyagishima S.Y."/>
        </authorList>
    </citation>
    <scope>NUCLEOTIDE SEQUENCE [LARGE SCALE GENOMIC DNA]</scope>
    <source>
        <strain evidence="1 2">NIES-2499</strain>
    </source>
</reference>
<proteinExistence type="predicted"/>
<evidence type="ECO:0000313" key="1">
    <source>
        <dbReference type="EMBL" id="GAX74114.1"/>
    </source>
</evidence>
<gene>
    <name evidence="1" type="ORF">CEUSTIGMA_g1563.t1</name>
</gene>